<evidence type="ECO:0000313" key="1">
    <source>
        <dbReference type="EMBL" id="MBB2145088.1"/>
    </source>
</evidence>
<gene>
    <name evidence="1" type="ORF">GM921_06315</name>
</gene>
<dbReference type="AlphaFoldDB" id="A0A923DYF4"/>
<reference evidence="1" key="1">
    <citation type="submission" date="2019-11" db="EMBL/GenBank/DDBJ databases">
        <title>Description of Pedobacter sp. LMG 31464T.</title>
        <authorList>
            <person name="Carlier A."/>
            <person name="Qi S."/>
            <person name="Vandamme P."/>
        </authorList>
    </citation>
    <scope>NUCLEOTIDE SEQUENCE</scope>
    <source>
        <strain evidence="1">LMG 31464</strain>
    </source>
</reference>
<keyword evidence="2" id="KW-1185">Reference proteome</keyword>
<proteinExistence type="predicted"/>
<accession>A0A923DYF4</accession>
<protein>
    <submittedName>
        <fullName evidence="1">Uncharacterized protein</fullName>
    </submittedName>
</protein>
<dbReference type="RefSeq" id="WP_182921748.1">
    <property type="nucleotide sequence ID" value="NZ_WNXD01000001.1"/>
</dbReference>
<dbReference type="EMBL" id="WNXD01000001">
    <property type="protein sequence ID" value="MBB2145088.1"/>
    <property type="molecule type" value="Genomic_DNA"/>
</dbReference>
<dbReference type="Proteomes" id="UP000601055">
    <property type="component" value="Unassembled WGS sequence"/>
</dbReference>
<sequence length="131" mass="15111">MFTFAPMIVRRRIIALFLLFGILINCFNYWVLSSSYSFNRAYISSVLCTNKDKPELHCEGKCFMDIKLKELEQKNKHEQDNLKRIVETVAPITDDLLAPVYETSLVLATPNYLQKSPINTAISIFHPPKQV</sequence>
<organism evidence="1 2">
    <name type="scientific">Pedobacter planticolens</name>
    <dbReference type="NCBI Taxonomy" id="2679964"/>
    <lineage>
        <taxon>Bacteria</taxon>
        <taxon>Pseudomonadati</taxon>
        <taxon>Bacteroidota</taxon>
        <taxon>Sphingobacteriia</taxon>
        <taxon>Sphingobacteriales</taxon>
        <taxon>Sphingobacteriaceae</taxon>
        <taxon>Pedobacter</taxon>
    </lineage>
</organism>
<name>A0A923DYF4_9SPHI</name>
<comment type="caution">
    <text evidence="1">The sequence shown here is derived from an EMBL/GenBank/DDBJ whole genome shotgun (WGS) entry which is preliminary data.</text>
</comment>
<evidence type="ECO:0000313" key="2">
    <source>
        <dbReference type="Proteomes" id="UP000601055"/>
    </source>
</evidence>